<gene>
    <name evidence="1" type="ORF">H7U36_14945</name>
</gene>
<accession>A0ABS2ECR6</accession>
<keyword evidence="2" id="KW-1185">Reference proteome</keyword>
<comment type="caution">
    <text evidence="1">The sequence shown here is derived from an EMBL/GenBank/DDBJ whole genome shotgun (WGS) entry which is preliminary data.</text>
</comment>
<sequence>MTVNLEWEDKAFSGEEQEEIMEGHTVIDQEEERTYRMLEKRIHGMMELGKQAQDFDGSVDKLIEE</sequence>
<dbReference type="Proteomes" id="UP000716906">
    <property type="component" value="Unassembled WGS sequence"/>
</dbReference>
<name>A0ABS2ECR6_9FIRM</name>
<dbReference type="RefSeq" id="WP_205156421.1">
    <property type="nucleotide sequence ID" value="NZ_JACLYY010000028.1"/>
</dbReference>
<organism evidence="1 2">
    <name type="scientific">Faecalicatena fissicatena</name>
    <dbReference type="NCBI Taxonomy" id="290055"/>
    <lineage>
        <taxon>Bacteria</taxon>
        <taxon>Bacillati</taxon>
        <taxon>Bacillota</taxon>
        <taxon>Clostridia</taxon>
        <taxon>Lachnospirales</taxon>
        <taxon>Lachnospiraceae</taxon>
        <taxon>Faecalicatena</taxon>
    </lineage>
</organism>
<protein>
    <submittedName>
        <fullName evidence="1">Uncharacterized protein</fullName>
    </submittedName>
</protein>
<evidence type="ECO:0000313" key="1">
    <source>
        <dbReference type="EMBL" id="MBM6739371.1"/>
    </source>
</evidence>
<reference evidence="1 2" key="1">
    <citation type="journal article" date="2021" name="Sci. Rep.">
        <title>The distribution of antibiotic resistance genes in chicken gut microbiota commensals.</title>
        <authorList>
            <person name="Juricova H."/>
            <person name="Matiasovicova J."/>
            <person name="Kubasova T."/>
            <person name="Cejkova D."/>
            <person name="Rychlik I."/>
        </authorList>
    </citation>
    <scope>NUCLEOTIDE SEQUENCE [LARGE SCALE GENOMIC DNA]</scope>
    <source>
        <strain evidence="1 2">An773</strain>
    </source>
</reference>
<dbReference type="EMBL" id="JACLYY010000028">
    <property type="protein sequence ID" value="MBM6739371.1"/>
    <property type="molecule type" value="Genomic_DNA"/>
</dbReference>
<evidence type="ECO:0000313" key="2">
    <source>
        <dbReference type="Proteomes" id="UP000716906"/>
    </source>
</evidence>
<proteinExistence type="predicted"/>